<sequence length="218" mass="25613">MHGLYNGGKDTIIGGHNMPEQTMQNQGMEQMVMPSFDWLSEGQLEKNALLAEHRNWLRKIRRERPHPENHHRVAVYIRYFNQTRYEDYLSAHKKQFLDTLSLCPNWEFIGFYIDEGSTAPNMESSSEWARLLQDCFDEKVDLIITQKASNVSKKLTELSFCARLMAALPKPVGIYFVSEDIYTLASYYREDLHDPYFLPGPDWKILSEDDTRREMLHD</sequence>
<dbReference type="GO" id="GO:0003677">
    <property type="term" value="F:DNA binding"/>
    <property type="evidence" value="ECO:0007669"/>
    <property type="project" value="InterPro"/>
</dbReference>
<dbReference type="HOGENOM" id="CLU_1266339_0_0_9"/>
<dbReference type="Gene3D" id="3.40.50.1390">
    <property type="entry name" value="Resolvase, N-terminal catalytic domain"/>
    <property type="match status" value="1"/>
</dbReference>
<name>D1PQP8_9FIRM</name>
<evidence type="ECO:0000313" key="1">
    <source>
        <dbReference type="EMBL" id="EFB74913.1"/>
    </source>
</evidence>
<protein>
    <recommendedName>
        <fullName evidence="3">Resolvase/invertase-type recombinase catalytic domain-containing protein</fullName>
    </recommendedName>
</protein>
<dbReference type="AlphaFoldDB" id="D1PQP8"/>
<dbReference type="EMBL" id="ACBY02000052">
    <property type="protein sequence ID" value="EFB74913.1"/>
    <property type="molecule type" value="Genomic_DNA"/>
</dbReference>
<accession>D1PQP8</accession>
<dbReference type="InterPro" id="IPR036162">
    <property type="entry name" value="Resolvase-like_N_sf"/>
</dbReference>
<dbReference type="GO" id="GO:0000150">
    <property type="term" value="F:DNA strand exchange activity"/>
    <property type="evidence" value="ECO:0007669"/>
    <property type="project" value="InterPro"/>
</dbReference>
<dbReference type="eggNOG" id="COG1961">
    <property type="taxonomic scope" value="Bacteria"/>
</dbReference>
<proteinExistence type="predicted"/>
<reference evidence="1" key="1">
    <citation type="submission" date="2009-12" db="EMBL/GenBank/DDBJ databases">
        <authorList>
            <person name="Weinstock G."/>
            <person name="Sodergren E."/>
            <person name="Clifton S."/>
            <person name="Fulton L."/>
            <person name="Fulton B."/>
            <person name="Courtney L."/>
            <person name="Fronick C."/>
            <person name="Harrison M."/>
            <person name="Strong C."/>
            <person name="Farmer C."/>
            <person name="Delahaunty K."/>
            <person name="Markovic C."/>
            <person name="Hall O."/>
            <person name="Minx P."/>
            <person name="Tomlinson C."/>
            <person name="Mitreva M."/>
            <person name="Nelson J."/>
            <person name="Hou S."/>
            <person name="Wollam A."/>
            <person name="Pepin K.H."/>
            <person name="Johnson M."/>
            <person name="Bhonagiri V."/>
            <person name="Nash W.E."/>
            <person name="Warren W."/>
            <person name="Chinwalla A."/>
            <person name="Mardis E.R."/>
            <person name="Wilson R.K."/>
        </authorList>
    </citation>
    <scope>NUCLEOTIDE SEQUENCE [LARGE SCALE GENOMIC DNA]</scope>
    <source>
        <strain evidence="1">DSM 15176</strain>
    </source>
</reference>
<keyword evidence="2" id="KW-1185">Reference proteome</keyword>
<organism evidence="1 2">
    <name type="scientific">Subdoligranulum variabile DSM 15176</name>
    <dbReference type="NCBI Taxonomy" id="411471"/>
    <lineage>
        <taxon>Bacteria</taxon>
        <taxon>Bacillati</taxon>
        <taxon>Bacillota</taxon>
        <taxon>Clostridia</taxon>
        <taxon>Eubacteriales</taxon>
        <taxon>Oscillospiraceae</taxon>
        <taxon>Subdoligranulum</taxon>
    </lineage>
</organism>
<evidence type="ECO:0000313" key="2">
    <source>
        <dbReference type="Proteomes" id="UP000003438"/>
    </source>
</evidence>
<evidence type="ECO:0008006" key="3">
    <source>
        <dbReference type="Google" id="ProtNLM"/>
    </source>
</evidence>
<comment type="caution">
    <text evidence="1">The sequence shown here is derived from an EMBL/GenBank/DDBJ whole genome shotgun (WGS) entry which is preliminary data.</text>
</comment>
<dbReference type="STRING" id="411471.SUBVAR_06725"/>
<gene>
    <name evidence="1" type="ORF">SUBVAR_06725</name>
</gene>
<dbReference type="Proteomes" id="UP000003438">
    <property type="component" value="Unassembled WGS sequence"/>
</dbReference>